<sequence>MLLMGCRRRNVLGSTKLAIHNGILLRPPHLRRLRLNIRYPAFDRRDALLTVAVMFRVEVIRPV</sequence>
<dbReference type="AlphaFoldDB" id="M0E3Y8"/>
<proteinExistence type="predicted"/>
<protein>
    <submittedName>
        <fullName evidence="1">Uncharacterized protein</fullName>
    </submittedName>
</protein>
<evidence type="ECO:0000313" key="2">
    <source>
        <dbReference type="Proteomes" id="UP000011586"/>
    </source>
</evidence>
<gene>
    <name evidence="1" type="ORF">C463_12037</name>
</gene>
<reference evidence="1 2" key="1">
    <citation type="journal article" date="2014" name="PLoS Genet.">
        <title>Phylogenetically driven sequencing of extremely halophilic archaea reveals strategies for static and dynamic osmo-response.</title>
        <authorList>
            <person name="Becker E.A."/>
            <person name="Seitzer P.M."/>
            <person name="Tritt A."/>
            <person name="Larsen D."/>
            <person name="Krusor M."/>
            <person name="Yao A.I."/>
            <person name="Wu D."/>
            <person name="Madern D."/>
            <person name="Eisen J.A."/>
            <person name="Darling A.E."/>
            <person name="Facciotti M.T."/>
        </authorList>
    </citation>
    <scope>NUCLEOTIDE SEQUENCE [LARGE SCALE GENOMIC DNA]</scope>
    <source>
        <strain evidence="1 2">DSM 19288</strain>
    </source>
</reference>
<name>M0E3Y8_9EURY</name>
<evidence type="ECO:0000313" key="1">
    <source>
        <dbReference type="EMBL" id="ELZ41662.1"/>
    </source>
</evidence>
<keyword evidence="2" id="KW-1185">Reference proteome</keyword>
<accession>M0E3Y8</accession>
<organism evidence="1 2">
    <name type="scientific">Halorubrum californiense DSM 19288</name>
    <dbReference type="NCBI Taxonomy" id="1227465"/>
    <lineage>
        <taxon>Archaea</taxon>
        <taxon>Methanobacteriati</taxon>
        <taxon>Methanobacteriota</taxon>
        <taxon>Stenosarchaea group</taxon>
        <taxon>Halobacteria</taxon>
        <taxon>Halobacteriales</taxon>
        <taxon>Haloferacaceae</taxon>
        <taxon>Halorubrum</taxon>
    </lineage>
</organism>
<dbReference type="EMBL" id="AOJK01000062">
    <property type="protein sequence ID" value="ELZ41662.1"/>
    <property type="molecule type" value="Genomic_DNA"/>
</dbReference>
<dbReference type="Proteomes" id="UP000011586">
    <property type="component" value="Unassembled WGS sequence"/>
</dbReference>
<comment type="caution">
    <text evidence="1">The sequence shown here is derived from an EMBL/GenBank/DDBJ whole genome shotgun (WGS) entry which is preliminary data.</text>
</comment>